<dbReference type="PANTHER" id="PTHR45811:SF11">
    <property type="entry name" value="METAL-ASSOCIATED DOMAIN, PUTATIVE-RELATED"/>
    <property type="match status" value="1"/>
</dbReference>
<reference evidence="4" key="1">
    <citation type="journal article" date="2017" name="Nature">
        <title>The sunflower genome provides insights into oil metabolism, flowering and Asterid evolution.</title>
        <authorList>
            <person name="Badouin H."/>
            <person name="Gouzy J."/>
            <person name="Grassa C.J."/>
            <person name="Murat F."/>
            <person name="Staton S.E."/>
            <person name="Cottret L."/>
            <person name="Lelandais-Briere C."/>
            <person name="Owens G.L."/>
            <person name="Carrere S."/>
            <person name="Mayjonade B."/>
            <person name="Legrand L."/>
            <person name="Gill N."/>
            <person name="Kane N.C."/>
            <person name="Bowers J.E."/>
            <person name="Hubner S."/>
            <person name="Bellec A."/>
            <person name="Berard A."/>
            <person name="Berges H."/>
            <person name="Blanchet N."/>
            <person name="Boniface M.C."/>
            <person name="Brunel D."/>
            <person name="Catrice O."/>
            <person name="Chaidir N."/>
            <person name="Claudel C."/>
            <person name="Donnadieu C."/>
            <person name="Faraut T."/>
            <person name="Fievet G."/>
            <person name="Helmstetter N."/>
            <person name="King M."/>
            <person name="Knapp S.J."/>
            <person name="Lai Z."/>
            <person name="Le Paslier M.C."/>
            <person name="Lippi Y."/>
            <person name="Lorenzon L."/>
            <person name="Mandel J.R."/>
            <person name="Marage G."/>
            <person name="Marchand G."/>
            <person name="Marquand E."/>
            <person name="Bret-Mestries E."/>
            <person name="Morien E."/>
            <person name="Nambeesan S."/>
            <person name="Nguyen T."/>
            <person name="Pegot-Espagnet P."/>
            <person name="Pouilly N."/>
            <person name="Raftis F."/>
            <person name="Sallet E."/>
            <person name="Schiex T."/>
            <person name="Thomas J."/>
            <person name="Vandecasteele C."/>
            <person name="Vares D."/>
            <person name="Vear F."/>
            <person name="Vautrin S."/>
            <person name="Crespi M."/>
            <person name="Mangin B."/>
            <person name="Burke J.M."/>
            <person name="Salse J."/>
            <person name="Munos S."/>
            <person name="Vincourt P."/>
            <person name="Rieseberg L.H."/>
            <person name="Langlade N.B."/>
        </authorList>
    </citation>
    <scope>NUCLEOTIDE SEQUENCE [LARGE SCALE GENOMIC DNA]</scope>
    <source>
        <strain evidence="4">cv. SF193</strain>
    </source>
</reference>
<dbReference type="GO" id="GO:0046872">
    <property type="term" value="F:metal ion binding"/>
    <property type="evidence" value="ECO:0007669"/>
    <property type="project" value="UniProtKB-KW"/>
</dbReference>
<gene>
    <name evidence="3" type="ORF">HannXRQ_Chr06g0183821</name>
</gene>
<keyword evidence="1" id="KW-0479">Metal-binding</keyword>
<evidence type="ECO:0000313" key="4">
    <source>
        <dbReference type="Proteomes" id="UP000215914"/>
    </source>
</evidence>
<dbReference type="Proteomes" id="UP000215914">
    <property type="component" value="Chromosome 6"/>
</dbReference>
<feature type="compositionally biased region" description="Acidic residues" evidence="2">
    <location>
        <begin position="94"/>
        <end position="107"/>
    </location>
</feature>
<name>A0A251UKC1_HELAN</name>
<accession>A0A251UKC1</accession>
<keyword evidence="4" id="KW-1185">Reference proteome</keyword>
<dbReference type="AlphaFoldDB" id="A0A251UKC1"/>
<dbReference type="PANTHER" id="PTHR45811">
    <property type="entry name" value="COPPER TRANSPORT PROTEIN FAMILY-RELATED"/>
    <property type="match status" value="1"/>
</dbReference>
<dbReference type="Gene3D" id="3.30.70.100">
    <property type="match status" value="1"/>
</dbReference>
<evidence type="ECO:0008006" key="5">
    <source>
        <dbReference type="Google" id="ProtNLM"/>
    </source>
</evidence>
<dbReference type="STRING" id="4232.A0A251UKC1"/>
<feature type="region of interest" description="Disordered" evidence="2">
    <location>
        <begin position="59"/>
        <end position="107"/>
    </location>
</feature>
<organism evidence="3 4">
    <name type="scientific">Helianthus annuus</name>
    <name type="common">Common sunflower</name>
    <dbReference type="NCBI Taxonomy" id="4232"/>
    <lineage>
        <taxon>Eukaryota</taxon>
        <taxon>Viridiplantae</taxon>
        <taxon>Streptophyta</taxon>
        <taxon>Embryophyta</taxon>
        <taxon>Tracheophyta</taxon>
        <taxon>Spermatophyta</taxon>
        <taxon>Magnoliopsida</taxon>
        <taxon>eudicotyledons</taxon>
        <taxon>Gunneridae</taxon>
        <taxon>Pentapetalae</taxon>
        <taxon>asterids</taxon>
        <taxon>campanulids</taxon>
        <taxon>Asterales</taxon>
        <taxon>Asteraceae</taxon>
        <taxon>Asteroideae</taxon>
        <taxon>Heliantheae alliance</taxon>
        <taxon>Heliantheae</taxon>
        <taxon>Helianthus</taxon>
    </lineage>
</organism>
<proteinExistence type="predicted"/>
<evidence type="ECO:0000256" key="2">
    <source>
        <dbReference type="SAM" id="MobiDB-lite"/>
    </source>
</evidence>
<dbReference type="InterPro" id="IPR051863">
    <property type="entry name" value="HIPP"/>
</dbReference>
<dbReference type="InParanoid" id="A0A251UKC1"/>
<dbReference type="OMA" id="NGWMLLQ"/>
<dbReference type="EMBL" id="CM007895">
    <property type="protein sequence ID" value="OTG23554.1"/>
    <property type="molecule type" value="Genomic_DNA"/>
</dbReference>
<sequence>MTNDKMKQKAIAAAADIHGVDSIEAELKNKELLVVGEMDAVAVVKKLKKVTGTVDIVSVGPAADEEAPPSPSHDRKKKKKKKKKKKQNKKDEVEEKEEYDDEEFVEF</sequence>
<protein>
    <recommendedName>
        <fullName evidence="5">Heavy metal-associated domain, HMA</fullName>
    </recommendedName>
</protein>
<evidence type="ECO:0000313" key="3">
    <source>
        <dbReference type="EMBL" id="OTG23554.1"/>
    </source>
</evidence>
<evidence type="ECO:0000256" key="1">
    <source>
        <dbReference type="ARBA" id="ARBA00022723"/>
    </source>
</evidence>
<feature type="compositionally biased region" description="Basic residues" evidence="2">
    <location>
        <begin position="74"/>
        <end position="88"/>
    </location>
</feature>